<sequence length="520" mass="59000">MKDLLVSSGEKPYYNLGEYGREIHTTSQEARKWFNRGLVWCYLFNHEAATQCFETAAAHDPNCAMAYWGIAFALGPNYNKSWRMFTSVDRQNSLRKILSALARAEKVQADVSPIERALISALATRFLRSSVAIPEDLSRFDYAYAEAMRSVYEAYGEDLDITTLFADAVMCTRPRQLWNLNTGKTTGADIDEARIALEKGLAQVEGRNHPGLCHLYIHMMEMSPFPELALNAADNLRRLVPDGSHMQHMATHIDTACGDYRRSVDSNFDAIRADDKSADALYAARRLPEVLSLEFMSIKTPRMVDWTEWQLVTLPHALIRFGQWEKILQLRLPANRDLLSVMTATVHYAQGIAFAVLGRITEACHARDAFEDARKAVPDNPMLEGELEYRKGNHSKAFSILRHAINLEDNLAYADPPLWMQPVRHAFSALLLEQGYSEEAEKLYLEDLGLSDSHPRRKARINNVWGLHGLYESFMRNGKEEKAKSIRIQRDIAMAASDVPIKASCFCRLSAIKRDYDCHS</sequence>
<dbReference type="EMBL" id="JAAABM010000022">
    <property type="protein sequence ID" value="KAF7671367.1"/>
    <property type="molecule type" value="Genomic_DNA"/>
</dbReference>
<dbReference type="SUPFAM" id="SSF48452">
    <property type="entry name" value="TPR-like"/>
    <property type="match status" value="2"/>
</dbReference>
<proteinExistence type="predicted"/>
<dbReference type="PANTHER" id="PTHR45588:SF1">
    <property type="entry name" value="WW DOMAIN-CONTAINING PROTEIN"/>
    <property type="match status" value="1"/>
</dbReference>
<name>A0A8H7EBD6_9PLEO</name>
<dbReference type="SMART" id="SM00028">
    <property type="entry name" value="TPR"/>
    <property type="match status" value="2"/>
</dbReference>
<comment type="caution">
    <text evidence="1">The sequence shown here is derived from an EMBL/GenBank/DDBJ whole genome shotgun (WGS) entry which is preliminary data.</text>
</comment>
<dbReference type="RefSeq" id="XP_038781739.1">
    <property type="nucleotide sequence ID" value="XM_038935489.1"/>
</dbReference>
<dbReference type="GeneID" id="62208667"/>
<keyword evidence="2" id="KW-1185">Reference proteome</keyword>
<accession>A0A8H7EBD6</accession>
<protein>
    <submittedName>
        <fullName evidence="1">Tpr domain protein</fullName>
    </submittedName>
</protein>
<dbReference type="InterPro" id="IPR019734">
    <property type="entry name" value="TPR_rpt"/>
</dbReference>
<dbReference type="PANTHER" id="PTHR45588">
    <property type="entry name" value="TPR DOMAIN-CONTAINING PROTEIN"/>
    <property type="match status" value="1"/>
</dbReference>
<dbReference type="Proteomes" id="UP000596902">
    <property type="component" value="Unassembled WGS sequence"/>
</dbReference>
<evidence type="ECO:0000313" key="2">
    <source>
        <dbReference type="Proteomes" id="UP000596902"/>
    </source>
</evidence>
<dbReference type="Gene3D" id="1.25.40.10">
    <property type="entry name" value="Tetratricopeptide repeat domain"/>
    <property type="match status" value="2"/>
</dbReference>
<reference evidence="1" key="1">
    <citation type="submission" date="2020-01" db="EMBL/GenBank/DDBJ databases">
        <authorList>
            <person name="Feng Z.H.Z."/>
        </authorList>
    </citation>
    <scope>NUCLEOTIDE SEQUENCE</scope>
    <source>
        <strain evidence="1">CBS107.38</strain>
    </source>
</reference>
<gene>
    <name evidence="1" type="ORF">GT037_010442</name>
</gene>
<organism evidence="1 2">
    <name type="scientific">Alternaria burnsii</name>
    <dbReference type="NCBI Taxonomy" id="1187904"/>
    <lineage>
        <taxon>Eukaryota</taxon>
        <taxon>Fungi</taxon>
        <taxon>Dikarya</taxon>
        <taxon>Ascomycota</taxon>
        <taxon>Pezizomycotina</taxon>
        <taxon>Dothideomycetes</taxon>
        <taxon>Pleosporomycetidae</taxon>
        <taxon>Pleosporales</taxon>
        <taxon>Pleosporineae</taxon>
        <taxon>Pleosporaceae</taxon>
        <taxon>Alternaria</taxon>
        <taxon>Alternaria sect. Alternaria</taxon>
    </lineage>
</organism>
<dbReference type="AlphaFoldDB" id="A0A8H7EBD6"/>
<dbReference type="InterPro" id="IPR011990">
    <property type="entry name" value="TPR-like_helical_dom_sf"/>
</dbReference>
<evidence type="ECO:0000313" key="1">
    <source>
        <dbReference type="EMBL" id="KAF7671367.1"/>
    </source>
</evidence>
<reference evidence="1" key="2">
    <citation type="submission" date="2020-08" db="EMBL/GenBank/DDBJ databases">
        <title>Draft Genome Sequence of Cumin Blight Pathogen Alternaria burnsii.</title>
        <authorList>
            <person name="Feng Z."/>
        </authorList>
    </citation>
    <scope>NUCLEOTIDE SEQUENCE</scope>
    <source>
        <strain evidence="1">CBS107.38</strain>
    </source>
</reference>